<keyword evidence="2" id="KW-0812">Transmembrane</keyword>
<dbReference type="Proteomes" id="UP001221189">
    <property type="component" value="Unassembled WGS sequence"/>
</dbReference>
<dbReference type="NCBIfam" id="TIGR01845">
    <property type="entry name" value="outer_NodT"/>
    <property type="match status" value="1"/>
</dbReference>
<feature type="signal peptide" evidence="2">
    <location>
        <begin position="1"/>
        <end position="23"/>
    </location>
</feature>
<dbReference type="Gene3D" id="2.20.200.10">
    <property type="entry name" value="Outer membrane efflux proteins (OEP)"/>
    <property type="match status" value="1"/>
</dbReference>
<comment type="subcellular location">
    <subcellularLocation>
        <location evidence="2">Cell membrane</location>
        <topology evidence="2">Lipid-anchor</topology>
    </subcellularLocation>
</comment>
<dbReference type="PROSITE" id="PS51257">
    <property type="entry name" value="PROKAR_LIPOPROTEIN"/>
    <property type="match status" value="1"/>
</dbReference>
<evidence type="ECO:0000313" key="4">
    <source>
        <dbReference type="Proteomes" id="UP001221189"/>
    </source>
</evidence>
<dbReference type="InterPro" id="IPR003423">
    <property type="entry name" value="OMP_efflux"/>
</dbReference>
<dbReference type="Pfam" id="PF02321">
    <property type="entry name" value="OEP"/>
    <property type="match status" value="2"/>
</dbReference>
<keyword evidence="2" id="KW-0564">Palmitate</keyword>
<protein>
    <submittedName>
        <fullName evidence="3">TolC family protein</fullName>
    </submittedName>
</protein>
<evidence type="ECO:0000313" key="3">
    <source>
        <dbReference type="EMBL" id="MDC8772192.1"/>
    </source>
</evidence>
<keyword evidence="2" id="KW-0449">Lipoprotein</keyword>
<feature type="chain" id="PRO_5044997605" evidence="2">
    <location>
        <begin position="24"/>
        <end position="461"/>
    </location>
</feature>
<dbReference type="InterPro" id="IPR010131">
    <property type="entry name" value="MdtP/NodT-like"/>
</dbReference>
<keyword evidence="2" id="KW-1134">Transmembrane beta strand</keyword>
<organism evidence="3 4">
    <name type="scientific">Roseateles albus</name>
    <dbReference type="NCBI Taxonomy" id="2987525"/>
    <lineage>
        <taxon>Bacteria</taxon>
        <taxon>Pseudomonadati</taxon>
        <taxon>Pseudomonadota</taxon>
        <taxon>Betaproteobacteria</taxon>
        <taxon>Burkholderiales</taxon>
        <taxon>Sphaerotilaceae</taxon>
        <taxon>Roseateles</taxon>
    </lineage>
</organism>
<comment type="caution">
    <text evidence="3">The sequence shown here is derived from an EMBL/GenBank/DDBJ whole genome shotgun (WGS) entry which is preliminary data.</text>
</comment>
<dbReference type="RefSeq" id="WP_273600416.1">
    <property type="nucleotide sequence ID" value="NZ_JAQQXT010000006.1"/>
</dbReference>
<sequence length="461" mass="48844">MKFTLTCVTSAATALLLGGCALQSPPSSSQLAELELAHAKAPQEWRAGGSAGKLEAGWLASFNDPRLNALADEALAYNQDLRVAASRVEIAAVALQAAGGGLYPEVNLLGRSGGKVNNGGSQLSGLILQGSWEIDLWGRLRYGQAAADAQYQSAQADQRFASQSLLATLAKAWFLAAEASRQLGLNTEMQQAAEKLAQLAEDRRRVGVGSEAEVALALANLHGLRDGGEQIKLSLSQSKRALEMILGRYPAAEIELPSELASLPPLPPTGLPSELLERRPDVIAAERKVAAAFARSGEASAARLPRLSLTAALSTVSSSIFVLQERDQPSFGAGASVLVPLLNGGQLQAQVELRGLEQKQAAAAFAAIAQRAFNEVETALANEAALAKREPLLRQGLSENQRALGLEHERYQVGSRDLRSVQQQQLATLGASMSLLRLQSEQRLQRVQLHLALGGEVLGPK</sequence>
<accession>A0ABT5KE37</accession>
<keyword evidence="2" id="KW-0472">Membrane</keyword>
<dbReference type="PANTHER" id="PTHR30203">
    <property type="entry name" value="OUTER MEMBRANE CATION EFFLUX PROTEIN"/>
    <property type="match status" value="1"/>
</dbReference>
<comment type="similarity">
    <text evidence="1 2">Belongs to the outer membrane factor (OMF) (TC 1.B.17) family.</text>
</comment>
<dbReference type="EMBL" id="JAQQXT010000006">
    <property type="protein sequence ID" value="MDC8772192.1"/>
    <property type="molecule type" value="Genomic_DNA"/>
</dbReference>
<evidence type="ECO:0000256" key="2">
    <source>
        <dbReference type="RuleBase" id="RU362097"/>
    </source>
</evidence>
<dbReference type="Gene3D" id="1.20.1600.10">
    <property type="entry name" value="Outer membrane efflux proteins (OEP)"/>
    <property type="match status" value="1"/>
</dbReference>
<name>A0ABT5KE37_9BURK</name>
<reference evidence="3 4" key="1">
    <citation type="submission" date="2022-10" db="EMBL/GenBank/DDBJ databases">
        <title>Paucibacter sp. hw1 Genome sequencing.</title>
        <authorList>
            <person name="Park S."/>
        </authorList>
    </citation>
    <scope>NUCLEOTIDE SEQUENCE [LARGE SCALE GENOMIC DNA]</scope>
    <source>
        <strain evidence="4">hw1</strain>
    </source>
</reference>
<evidence type="ECO:0000256" key="1">
    <source>
        <dbReference type="ARBA" id="ARBA00007613"/>
    </source>
</evidence>
<keyword evidence="2" id="KW-0732">Signal</keyword>
<keyword evidence="4" id="KW-1185">Reference proteome</keyword>
<gene>
    <name evidence="3" type="ORF">PRZ03_11475</name>
</gene>
<proteinExistence type="inferred from homology"/>
<dbReference type="SUPFAM" id="SSF56954">
    <property type="entry name" value="Outer membrane efflux proteins (OEP)"/>
    <property type="match status" value="1"/>
</dbReference>